<dbReference type="AlphaFoldDB" id="A0AAD5KSD2"/>
<gene>
    <name evidence="1" type="ORF">GHT06_013548</name>
</gene>
<reference evidence="1 2" key="1">
    <citation type="submission" date="2022-05" db="EMBL/GenBank/DDBJ databases">
        <title>A multi-omics perspective on studying reproductive biology in Daphnia sinensis.</title>
        <authorList>
            <person name="Jia J."/>
        </authorList>
    </citation>
    <scope>NUCLEOTIDE SEQUENCE [LARGE SCALE GENOMIC DNA]</scope>
    <source>
        <strain evidence="1 2">WSL</strain>
    </source>
</reference>
<dbReference type="EMBL" id="WJBH02000004">
    <property type="protein sequence ID" value="KAI9559542.1"/>
    <property type="molecule type" value="Genomic_DNA"/>
</dbReference>
<name>A0AAD5KSD2_9CRUS</name>
<sequence length="72" mass="8680">MMNRRRLTAIHHESDLVFVFWFLLFQESFDPFSFEIATRAPTNNVCRLLDKHKYKKMIQFARCIRRTIAEGS</sequence>
<dbReference type="Proteomes" id="UP000820818">
    <property type="component" value="Linkage Group LG4"/>
</dbReference>
<keyword evidence="2" id="KW-1185">Reference proteome</keyword>
<protein>
    <submittedName>
        <fullName evidence="1">Uncharacterized protein</fullName>
    </submittedName>
</protein>
<comment type="caution">
    <text evidence="1">The sequence shown here is derived from an EMBL/GenBank/DDBJ whole genome shotgun (WGS) entry which is preliminary data.</text>
</comment>
<proteinExistence type="predicted"/>
<evidence type="ECO:0000313" key="2">
    <source>
        <dbReference type="Proteomes" id="UP000820818"/>
    </source>
</evidence>
<organism evidence="1 2">
    <name type="scientific">Daphnia sinensis</name>
    <dbReference type="NCBI Taxonomy" id="1820382"/>
    <lineage>
        <taxon>Eukaryota</taxon>
        <taxon>Metazoa</taxon>
        <taxon>Ecdysozoa</taxon>
        <taxon>Arthropoda</taxon>
        <taxon>Crustacea</taxon>
        <taxon>Branchiopoda</taxon>
        <taxon>Diplostraca</taxon>
        <taxon>Cladocera</taxon>
        <taxon>Anomopoda</taxon>
        <taxon>Daphniidae</taxon>
        <taxon>Daphnia</taxon>
        <taxon>Daphnia similis group</taxon>
    </lineage>
</organism>
<evidence type="ECO:0000313" key="1">
    <source>
        <dbReference type="EMBL" id="KAI9559542.1"/>
    </source>
</evidence>
<accession>A0AAD5KSD2</accession>